<dbReference type="EMBL" id="SOHQ01000007">
    <property type="protein sequence ID" value="TFD81873.1"/>
    <property type="molecule type" value="Genomic_DNA"/>
</dbReference>
<dbReference type="Proteomes" id="UP000298218">
    <property type="component" value="Unassembled WGS sequence"/>
</dbReference>
<comment type="caution">
    <text evidence="1">The sequence shown here is derived from an EMBL/GenBank/DDBJ whole genome shotgun (WGS) entry which is preliminary data.</text>
</comment>
<name>A0A4Y8KRJ4_9MICO</name>
<evidence type="ECO:0000313" key="2">
    <source>
        <dbReference type="Proteomes" id="UP000298218"/>
    </source>
</evidence>
<organism evidence="1 2">
    <name type="scientific">Cryobacterium psychrophilum</name>
    <dbReference type="NCBI Taxonomy" id="41988"/>
    <lineage>
        <taxon>Bacteria</taxon>
        <taxon>Bacillati</taxon>
        <taxon>Actinomycetota</taxon>
        <taxon>Actinomycetes</taxon>
        <taxon>Micrococcales</taxon>
        <taxon>Microbacteriaceae</taxon>
        <taxon>Cryobacterium</taxon>
    </lineage>
</organism>
<proteinExistence type="predicted"/>
<dbReference type="AlphaFoldDB" id="A0A4Y8KRJ4"/>
<sequence length="114" mass="11762">MSVRGGTIGALCVVALLLGLPVLAGVYSVRDPTYSCIVDVLPAAGVGFDQAYPIVGTITRFPLGVQCSFTATDGEMVVRRADWISTGMAGVSVLSLLGAGVVAVGLRRRRPSSH</sequence>
<protein>
    <submittedName>
        <fullName evidence="1">Uncharacterized protein</fullName>
    </submittedName>
</protein>
<reference evidence="1 2" key="1">
    <citation type="submission" date="2019-03" db="EMBL/GenBank/DDBJ databases">
        <title>Genomics of glacier-inhabiting Cryobacterium strains.</title>
        <authorList>
            <person name="Liu Q."/>
            <person name="Xin Y.-H."/>
        </authorList>
    </citation>
    <scope>NUCLEOTIDE SEQUENCE [LARGE SCALE GENOMIC DNA]</scope>
    <source>
        <strain evidence="1 2">CGMCC 1.4292</strain>
    </source>
</reference>
<accession>A0A4Y8KRJ4</accession>
<dbReference type="OrthoDB" id="5126407at2"/>
<gene>
    <name evidence="1" type="ORF">E3T53_02485</name>
</gene>
<keyword evidence="2" id="KW-1185">Reference proteome</keyword>
<dbReference type="RefSeq" id="WP_134172671.1">
    <property type="nucleotide sequence ID" value="NZ_SODI01000001.1"/>
</dbReference>
<evidence type="ECO:0000313" key="1">
    <source>
        <dbReference type="EMBL" id="TFD81873.1"/>
    </source>
</evidence>